<dbReference type="Proteomes" id="UP000305238">
    <property type="component" value="Unassembled WGS sequence"/>
</dbReference>
<name>A0A5S4GUG2_9ACTN</name>
<keyword evidence="2" id="KW-1185">Reference proteome</keyword>
<accession>A0A5S4GUG2</accession>
<proteinExistence type="predicted"/>
<dbReference type="OrthoDB" id="4221269at2"/>
<dbReference type="RefSeq" id="WP_138638157.1">
    <property type="nucleotide sequence ID" value="NZ_JASWDG010000110.1"/>
</dbReference>
<dbReference type="AlphaFoldDB" id="A0A5S4GUG2"/>
<reference evidence="1 2" key="1">
    <citation type="submission" date="2019-05" db="EMBL/GenBank/DDBJ databases">
        <title>Draft genome sequence of Actinomadura geliboluensis A8036.</title>
        <authorList>
            <person name="Saricaoglu S."/>
            <person name="Isik K."/>
        </authorList>
    </citation>
    <scope>NUCLEOTIDE SEQUENCE [LARGE SCALE GENOMIC DNA]</scope>
    <source>
        <strain evidence="1 2">A8036</strain>
    </source>
</reference>
<gene>
    <name evidence="1" type="ORF">ETD96_20895</name>
</gene>
<dbReference type="EMBL" id="VCKZ01000152">
    <property type="protein sequence ID" value="TMR36382.1"/>
    <property type="molecule type" value="Genomic_DNA"/>
</dbReference>
<sequence length="170" mass="18828">MAHAEISEVWPRDGRIVIKGEVVSSPVPEGARWRLRLASRTRKNAARPSLGRRVLNKARAIAGGAPSPAVLTIPAATDGSGFEVEIPLEMFAPRDAPPKELWDLYLVTVADERDVTLRLGRHLDDMPGKKQIVTFPQQTVEGSAKVAVRPYYTDGDHLSIRCARRDQNQR</sequence>
<comment type="caution">
    <text evidence="1">The sequence shown here is derived from an EMBL/GenBank/DDBJ whole genome shotgun (WGS) entry which is preliminary data.</text>
</comment>
<evidence type="ECO:0000313" key="1">
    <source>
        <dbReference type="EMBL" id="TMR36382.1"/>
    </source>
</evidence>
<protein>
    <submittedName>
        <fullName evidence="1">Uncharacterized protein</fullName>
    </submittedName>
</protein>
<evidence type="ECO:0000313" key="2">
    <source>
        <dbReference type="Proteomes" id="UP000305238"/>
    </source>
</evidence>
<organism evidence="1 2">
    <name type="scientific">Actinomadura geliboluensis</name>
    <dbReference type="NCBI Taxonomy" id="882440"/>
    <lineage>
        <taxon>Bacteria</taxon>
        <taxon>Bacillati</taxon>
        <taxon>Actinomycetota</taxon>
        <taxon>Actinomycetes</taxon>
        <taxon>Streptosporangiales</taxon>
        <taxon>Thermomonosporaceae</taxon>
        <taxon>Actinomadura</taxon>
    </lineage>
</organism>